<keyword evidence="1" id="KW-1133">Transmembrane helix</keyword>
<protein>
    <submittedName>
        <fullName evidence="2">Uncharacterized protein</fullName>
    </submittedName>
</protein>
<name>A0AAV9QZD9_9TELE</name>
<sequence>MALRGHRHHLDLGGSGSLSWGSAAFPLGTVVGRVMRRRGFFTAWLALVVLVCLSMGDACAYAGLGLAFGWACPFGLGVAHWRPRCLCGMCWVSAKAVKVTKWAGLRGFPAMGVAENVMPFTLSPNGCKRKLSKNNGGGVSMWGGLEWELELTKDKYIKAHDVAWYGGAGVPPWSQAWGRDSPESVWWPGCSSWDLARPSPNKRREAIPRWAHHLQREGA</sequence>
<proteinExistence type="predicted"/>
<evidence type="ECO:0000256" key="1">
    <source>
        <dbReference type="SAM" id="Phobius"/>
    </source>
</evidence>
<keyword evidence="1" id="KW-0472">Membrane</keyword>
<comment type="caution">
    <text evidence="2">The sequence shown here is derived from an EMBL/GenBank/DDBJ whole genome shotgun (WGS) entry which is preliminary data.</text>
</comment>
<evidence type="ECO:0000313" key="3">
    <source>
        <dbReference type="Proteomes" id="UP001311232"/>
    </source>
</evidence>
<dbReference type="AlphaFoldDB" id="A0AAV9QZD9"/>
<keyword evidence="3" id="KW-1185">Reference proteome</keyword>
<evidence type="ECO:0000313" key="2">
    <source>
        <dbReference type="EMBL" id="KAK5602238.1"/>
    </source>
</evidence>
<feature type="transmembrane region" description="Helical" evidence="1">
    <location>
        <begin position="43"/>
        <end position="70"/>
    </location>
</feature>
<accession>A0AAV9QZD9</accession>
<dbReference type="EMBL" id="JAHHUM010002624">
    <property type="protein sequence ID" value="KAK5602238.1"/>
    <property type="molecule type" value="Genomic_DNA"/>
</dbReference>
<organism evidence="2 3">
    <name type="scientific">Crenichthys baileyi</name>
    <name type="common">White River springfish</name>
    <dbReference type="NCBI Taxonomy" id="28760"/>
    <lineage>
        <taxon>Eukaryota</taxon>
        <taxon>Metazoa</taxon>
        <taxon>Chordata</taxon>
        <taxon>Craniata</taxon>
        <taxon>Vertebrata</taxon>
        <taxon>Euteleostomi</taxon>
        <taxon>Actinopterygii</taxon>
        <taxon>Neopterygii</taxon>
        <taxon>Teleostei</taxon>
        <taxon>Neoteleostei</taxon>
        <taxon>Acanthomorphata</taxon>
        <taxon>Ovalentaria</taxon>
        <taxon>Atherinomorphae</taxon>
        <taxon>Cyprinodontiformes</taxon>
        <taxon>Goodeidae</taxon>
        <taxon>Crenichthys</taxon>
    </lineage>
</organism>
<dbReference type="Proteomes" id="UP001311232">
    <property type="component" value="Unassembled WGS sequence"/>
</dbReference>
<keyword evidence="1" id="KW-0812">Transmembrane</keyword>
<gene>
    <name evidence="2" type="ORF">CRENBAI_015058</name>
</gene>
<reference evidence="2 3" key="1">
    <citation type="submission" date="2021-06" db="EMBL/GenBank/DDBJ databases">
        <authorList>
            <person name="Palmer J.M."/>
        </authorList>
    </citation>
    <scope>NUCLEOTIDE SEQUENCE [LARGE SCALE GENOMIC DNA]</scope>
    <source>
        <strain evidence="2 3">MEX-2019</strain>
        <tissue evidence="2">Muscle</tissue>
    </source>
</reference>